<sequence length="676" mass="76413">MNKLITVIDSTGKTALHEAKDVAIAEALIEGVKDKESYLLANVDNEGNTPLMAAATSPEVLEYLLDYISTFHNSRKILKHQLKLQNKQKQNVLHIIATSESIEAQFDVLEPYLDLIDIQTVIAEDCYNNTPLNYIASMFSTANFASFLMRLEMVSRRSVIKYRNRRKTNISEIIERQMFTKEFYQRSVLCGANTFYAVSMFYNSAYGLPQKIPRFDDNILKVVKYALNEYSLLDSSNIISHQLSATSMAIESTMPVTLGDATTIFKTLASITWYIVREEDFETPRGQCEVQQNINDLDVQQNHGHPKVVLITISAEKEKEINLVPPGPDFIMITAVCTERIEMRTCPSNVDLEALIDDLRNDDKVKSVTVNSTCGKRCPSIRNCTKNDVCVIKGENRGCALIMCNNHNREGADDELRDIKEIFEVCFGLQTQVVEDKSAREMVDVIKQYSATIESKTIVALAVMSHGDELGNICGNSGDATDTCSVQELVDAFCAPLSETIPKVLFLSFCRGGIHHHSVSRMSTAWECTDLYNIAAVTSFNPLFLQHLHNLIREQRVETVRFGQHHEEFQDDMETFAAEKTIKPIREDIQLLFEDMSNGKDRNTSACLRPKDVTEDPTFQYCSIPQVELVTLLTDVAGVVREKSQFTHYMNYCYTVTNTSKRIVIEILPPRLNQNV</sequence>
<dbReference type="GO" id="GO:0097169">
    <property type="term" value="C:AIM2 inflammasome complex"/>
    <property type="evidence" value="ECO:0007669"/>
    <property type="project" value="TreeGrafter"/>
</dbReference>
<dbReference type="InterPro" id="IPR011600">
    <property type="entry name" value="Pept_C14_caspase"/>
</dbReference>
<dbReference type="PANTHER" id="PTHR47901">
    <property type="entry name" value="CASPASE RECRUITMENT DOMAIN-CONTAINING PROTEIN 18"/>
    <property type="match status" value="1"/>
</dbReference>
<dbReference type="InterPro" id="IPR015917">
    <property type="entry name" value="Pept_C14A"/>
</dbReference>
<dbReference type="PROSITE" id="PS50208">
    <property type="entry name" value="CASPASE_P20"/>
    <property type="match status" value="1"/>
</dbReference>
<feature type="domain" description="Caspase family p20" evidence="2">
    <location>
        <begin position="427"/>
        <end position="512"/>
    </location>
</feature>
<comment type="caution">
    <text evidence="3">The sequence shown here is derived from an EMBL/GenBank/DDBJ whole genome shotgun (WGS) entry which is preliminary data.</text>
</comment>
<dbReference type="Pfam" id="PF00656">
    <property type="entry name" value="Peptidase_C14"/>
    <property type="match status" value="1"/>
</dbReference>
<reference evidence="3" key="1">
    <citation type="submission" date="2020-06" db="EMBL/GenBank/DDBJ databases">
        <title>Draft genome of Bugula neritina, a colonial animal packing powerful symbionts and potential medicines.</title>
        <authorList>
            <person name="Rayko M."/>
        </authorList>
    </citation>
    <scope>NUCLEOTIDE SEQUENCE [LARGE SCALE GENOMIC DNA]</scope>
    <source>
        <strain evidence="3">Kwan_BN1</strain>
    </source>
</reference>
<evidence type="ECO:0000259" key="2">
    <source>
        <dbReference type="PROSITE" id="PS50208"/>
    </source>
</evidence>
<protein>
    <recommendedName>
        <fullName evidence="2">Caspase family p20 domain-containing protein</fullName>
    </recommendedName>
</protein>
<name>A0A7J7K792_BUGNE</name>
<dbReference type="InterPro" id="IPR002398">
    <property type="entry name" value="Pept_C14"/>
</dbReference>
<dbReference type="OrthoDB" id="194358at2759"/>
<dbReference type="EMBL" id="VXIV02001056">
    <property type="protein sequence ID" value="KAF6034510.1"/>
    <property type="molecule type" value="Genomic_DNA"/>
</dbReference>
<dbReference type="InterPro" id="IPR036770">
    <property type="entry name" value="Ankyrin_rpt-contain_sf"/>
</dbReference>
<gene>
    <name evidence="3" type="ORF">EB796_007185</name>
</gene>
<keyword evidence="4" id="KW-1185">Reference proteome</keyword>
<dbReference type="GO" id="GO:0072559">
    <property type="term" value="C:NLRP3 inflammasome complex"/>
    <property type="evidence" value="ECO:0007669"/>
    <property type="project" value="TreeGrafter"/>
</dbReference>
<accession>A0A7J7K792</accession>
<dbReference type="SUPFAM" id="SSF52129">
    <property type="entry name" value="Caspase-like"/>
    <property type="match status" value="1"/>
</dbReference>
<dbReference type="GO" id="GO:0072557">
    <property type="term" value="C:IPAF inflammasome complex"/>
    <property type="evidence" value="ECO:0007669"/>
    <property type="project" value="TreeGrafter"/>
</dbReference>
<dbReference type="AlphaFoldDB" id="A0A7J7K792"/>
<dbReference type="Gene3D" id="3.40.50.1460">
    <property type="match status" value="1"/>
</dbReference>
<dbReference type="SUPFAM" id="SSF48403">
    <property type="entry name" value="Ankyrin repeat"/>
    <property type="match status" value="1"/>
</dbReference>
<dbReference type="Proteomes" id="UP000593567">
    <property type="component" value="Unassembled WGS sequence"/>
</dbReference>
<dbReference type="PANTHER" id="PTHR47901:SF3">
    <property type="entry name" value="CASPASE-1"/>
    <property type="match status" value="1"/>
</dbReference>
<evidence type="ECO:0000313" key="3">
    <source>
        <dbReference type="EMBL" id="KAF6034510.1"/>
    </source>
</evidence>
<dbReference type="GO" id="GO:0004197">
    <property type="term" value="F:cysteine-type endopeptidase activity"/>
    <property type="evidence" value="ECO:0007669"/>
    <property type="project" value="InterPro"/>
</dbReference>
<evidence type="ECO:0000313" key="4">
    <source>
        <dbReference type="Proteomes" id="UP000593567"/>
    </source>
</evidence>
<dbReference type="SMART" id="SM00115">
    <property type="entry name" value="CASc"/>
    <property type="match status" value="1"/>
</dbReference>
<dbReference type="Gene3D" id="1.25.40.20">
    <property type="entry name" value="Ankyrin repeat-containing domain"/>
    <property type="match status" value="1"/>
</dbReference>
<proteinExistence type="inferred from homology"/>
<dbReference type="GO" id="GO:0006508">
    <property type="term" value="P:proteolysis"/>
    <property type="evidence" value="ECO:0007669"/>
    <property type="project" value="InterPro"/>
</dbReference>
<comment type="similarity">
    <text evidence="1">Belongs to the peptidase C14A family.</text>
</comment>
<organism evidence="3 4">
    <name type="scientific">Bugula neritina</name>
    <name type="common">Brown bryozoan</name>
    <name type="synonym">Sertularia neritina</name>
    <dbReference type="NCBI Taxonomy" id="10212"/>
    <lineage>
        <taxon>Eukaryota</taxon>
        <taxon>Metazoa</taxon>
        <taxon>Spiralia</taxon>
        <taxon>Lophotrochozoa</taxon>
        <taxon>Bryozoa</taxon>
        <taxon>Gymnolaemata</taxon>
        <taxon>Cheilostomatida</taxon>
        <taxon>Flustrina</taxon>
        <taxon>Buguloidea</taxon>
        <taxon>Bugulidae</taxon>
        <taxon>Bugula</taxon>
    </lineage>
</organism>
<evidence type="ECO:0000256" key="1">
    <source>
        <dbReference type="ARBA" id="ARBA00010134"/>
    </source>
</evidence>
<dbReference type="InterPro" id="IPR001309">
    <property type="entry name" value="Pept_C14_p20"/>
</dbReference>
<dbReference type="InterPro" id="IPR029030">
    <property type="entry name" value="Caspase-like_dom_sf"/>
</dbReference>